<evidence type="ECO:0000313" key="1">
    <source>
        <dbReference type="EMBL" id="ABT16700.1"/>
    </source>
</evidence>
<name>A7K9H6_9PHYC</name>
<gene>
    <name evidence="1" type="primary">z566R</name>
    <name evidence="1" type="ORF">ATCV1_z566R</name>
</gene>
<dbReference type="Proteomes" id="UP000202420">
    <property type="component" value="Segment"/>
</dbReference>
<dbReference type="EMBL" id="EF101928">
    <property type="protein sequence ID" value="ABT16700.1"/>
    <property type="molecule type" value="Genomic_DNA"/>
</dbReference>
<evidence type="ECO:0000313" key="2">
    <source>
        <dbReference type="Proteomes" id="UP000202420"/>
    </source>
</evidence>
<accession>A7K9H6</accession>
<dbReference type="GeneID" id="5470645"/>
<proteinExistence type="predicted"/>
<organism evidence="1 2">
    <name type="scientific">Chlorovirus heliozoae</name>
    <dbReference type="NCBI Taxonomy" id="322019"/>
    <lineage>
        <taxon>Viruses</taxon>
        <taxon>Varidnaviria</taxon>
        <taxon>Bamfordvirae</taxon>
        <taxon>Nucleocytoviricota</taxon>
        <taxon>Megaviricetes</taxon>
        <taxon>Algavirales</taxon>
        <taxon>Phycodnaviridae</taxon>
        <taxon>Chlorovirus</taxon>
    </lineage>
</organism>
<dbReference type="RefSeq" id="YP_001427047.1">
    <property type="nucleotide sequence ID" value="NC_008724.1"/>
</dbReference>
<dbReference type="KEGG" id="vg:5470645"/>
<reference evidence="1 2" key="1">
    <citation type="submission" date="2006-09" db="EMBL/GenBank/DDBJ databases">
        <title>Sequence and annotation of the 288-kb ATCV-1 virus that infects an endosymbiotic Chlorella strain of the heliozoon Acanthocystis turfacea.</title>
        <authorList>
            <person name="Fitzgerald L.A."/>
            <person name="Graves M.V."/>
            <person name="Li X."/>
            <person name="Pfitzner A.J.P."/>
            <person name="Hartigan J."/>
            <person name="Van Etten J.L."/>
        </authorList>
    </citation>
    <scope>NUCLEOTIDE SEQUENCE [LARGE SCALE GENOMIC DNA]</scope>
    <source>
        <strain evidence="1 2">ATCV-1</strain>
    </source>
</reference>
<protein>
    <submittedName>
        <fullName evidence="1">Uncharacterized protein z566R</fullName>
    </submittedName>
</protein>
<keyword evidence="2" id="KW-1185">Reference proteome</keyword>
<sequence length="92" mass="10822">MCHRKVNSRFYHVKEHRLSHELWAKQQGMGLARNLNIIGHVNCTCQEHIRPRRNYKRSCDFERLGLDGHGTGTCGTRDRAHVFQNQYVCICK</sequence>